<dbReference type="KEGG" id="mgg:MPLG2_3438"/>
<dbReference type="AlphaFoldDB" id="A0A2N9JLN5"/>
<dbReference type="Pfam" id="PF06724">
    <property type="entry name" value="DUF1206"/>
    <property type="match status" value="2"/>
</dbReference>
<keyword evidence="1" id="KW-0812">Transmembrane</keyword>
<accession>A0A2N9JLN5</accession>
<feature type="transmembrane region" description="Helical" evidence="1">
    <location>
        <begin position="28"/>
        <end position="49"/>
    </location>
</feature>
<evidence type="ECO:0000313" key="4">
    <source>
        <dbReference type="Proteomes" id="UP000238164"/>
    </source>
</evidence>
<protein>
    <recommendedName>
        <fullName evidence="2">DUF1206 domain-containing protein</fullName>
    </recommendedName>
</protein>
<dbReference type="InterPro" id="IPR009597">
    <property type="entry name" value="DUF1206"/>
</dbReference>
<evidence type="ECO:0000259" key="2">
    <source>
        <dbReference type="Pfam" id="PF06724"/>
    </source>
</evidence>
<dbReference type="RefSeq" id="WP_197709984.1">
    <property type="nucleotide sequence ID" value="NZ_BAAAGO010000001.1"/>
</dbReference>
<evidence type="ECO:0000313" key="3">
    <source>
        <dbReference type="EMBL" id="SPD88468.1"/>
    </source>
</evidence>
<gene>
    <name evidence="3" type="ORF">MPLG2_3438</name>
</gene>
<keyword evidence="1" id="KW-1133">Transmembrane helix</keyword>
<name>A0A2N9JLN5_9ACTN</name>
<proteinExistence type="predicted"/>
<sequence length="145" mass="14379">MALGARPNGDRSAQTASRDVLSLSGGPLLLGLLAAGVVIGGIAFAAMGVRRSFLKKVDLPGGRVGSAVTVLGVVGYVAKGGALAIVGALLVVAAVKADPEQAGGLDAAVHTLLGLPFGQALVACAGIGFASYGVYLFFRARYAKL</sequence>
<evidence type="ECO:0000256" key="1">
    <source>
        <dbReference type="SAM" id="Phobius"/>
    </source>
</evidence>
<reference evidence="3 4" key="1">
    <citation type="submission" date="2018-02" db="EMBL/GenBank/DDBJ databases">
        <authorList>
            <person name="Cohen D.B."/>
            <person name="Kent A.D."/>
        </authorList>
    </citation>
    <scope>NUCLEOTIDE SEQUENCE [LARGE SCALE GENOMIC DNA]</scope>
    <source>
        <strain evidence="3">1</strain>
    </source>
</reference>
<dbReference type="Proteomes" id="UP000238164">
    <property type="component" value="Chromosome 1"/>
</dbReference>
<feature type="domain" description="DUF1206" evidence="2">
    <location>
        <begin position="74"/>
        <end position="142"/>
    </location>
</feature>
<feature type="transmembrane region" description="Helical" evidence="1">
    <location>
        <begin position="70"/>
        <end position="95"/>
    </location>
</feature>
<keyword evidence="1" id="KW-0472">Membrane</keyword>
<keyword evidence="4" id="KW-1185">Reference proteome</keyword>
<organism evidence="3 4">
    <name type="scientific">Micropruina glycogenica</name>
    <dbReference type="NCBI Taxonomy" id="75385"/>
    <lineage>
        <taxon>Bacteria</taxon>
        <taxon>Bacillati</taxon>
        <taxon>Actinomycetota</taxon>
        <taxon>Actinomycetes</taxon>
        <taxon>Propionibacteriales</taxon>
        <taxon>Nocardioidaceae</taxon>
        <taxon>Micropruina</taxon>
    </lineage>
</organism>
<feature type="domain" description="DUF1206" evidence="2">
    <location>
        <begin position="1"/>
        <end position="51"/>
    </location>
</feature>
<dbReference type="EMBL" id="LT985188">
    <property type="protein sequence ID" value="SPD88468.1"/>
    <property type="molecule type" value="Genomic_DNA"/>
</dbReference>
<feature type="transmembrane region" description="Helical" evidence="1">
    <location>
        <begin position="115"/>
        <end position="138"/>
    </location>
</feature>